<name>A0A8J2PED0_9HEXA</name>
<proteinExistence type="predicted"/>
<dbReference type="CDD" id="cd01647">
    <property type="entry name" value="RT_LTR"/>
    <property type="match status" value="1"/>
</dbReference>
<evidence type="ECO:0000259" key="4">
    <source>
        <dbReference type="PROSITE" id="PS50878"/>
    </source>
</evidence>
<dbReference type="EC" id="2.7.7.49" evidence="1"/>
<dbReference type="Pfam" id="PF17919">
    <property type="entry name" value="RT_RNaseH_2"/>
    <property type="match status" value="1"/>
</dbReference>
<dbReference type="PROSITE" id="PS50878">
    <property type="entry name" value="RT_POL"/>
    <property type="match status" value="1"/>
</dbReference>
<dbReference type="CDD" id="cd00303">
    <property type="entry name" value="retropepsin_like"/>
    <property type="match status" value="1"/>
</dbReference>
<dbReference type="InterPro" id="IPR000477">
    <property type="entry name" value="RT_dom"/>
</dbReference>
<dbReference type="Pfam" id="PF00665">
    <property type="entry name" value="rve"/>
    <property type="match status" value="1"/>
</dbReference>
<protein>
    <recommendedName>
        <fullName evidence="1">RNA-directed DNA polymerase</fullName>
        <ecNumber evidence="1">2.7.7.49</ecNumber>
    </recommendedName>
</protein>
<evidence type="ECO:0000313" key="6">
    <source>
        <dbReference type="EMBL" id="CAG7825957.1"/>
    </source>
</evidence>
<dbReference type="GO" id="GO:0003964">
    <property type="term" value="F:RNA-directed DNA polymerase activity"/>
    <property type="evidence" value="ECO:0007669"/>
    <property type="project" value="UniProtKB-EC"/>
</dbReference>
<feature type="domain" description="Reverse transcriptase" evidence="4">
    <location>
        <begin position="515"/>
        <end position="693"/>
    </location>
</feature>
<dbReference type="PANTHER" id="PTHR37984:SF5">
    <property type="entry name" value="PROTEIN NYNRIN-LIKE"/>
    <property type="match status" value="1"/>
</dbReference>
<dbReference type="GO" id="GO:0015074">
    <property type="term" value="P:DNA integration"/>
    <property type="evidence" value="ECO:0007669"/>
    <property type="project" value="InterPro"/>
</dbReference>
<comment type="caution">
    <text evidence="6">The sequence shown here is derived from an EMBL/GenBank/DDBJ whole genome shotgun (WGS) entry which is preliminary data.</text>
</comment>
<dbReference type="CDD" id="cd09274">
    <property type="entry name" value="RNase_HI_RT_Ty3"/>
    <property type="match status" value="1"/>
</dbReference>
<dbReference type="Pfam" id="PF17921">
    <property type="entry name" value="Integrase_H2C2"/>
    <property type="match status" value="1"/>
</dbReference>
<reference evidence="6" key="1">
    <citation type="submission" date="2021-06" db="EMBL/GenBank/DDBJ databases">
        <authorList>
            <person name="Hodson N. C."/>
            <person name="Mongue J. A."/>
            <person name="Jaron S. K."/>
        </authorList>
    </citation>
    <scope>NUCLEOTIDE SEQUENCE</scope>
</reference>
<evidence type="ECO:0000256" key="2">
    <source>
        <dbReference type="ARBA" id="ARBA00023268"/>
    </source>
</evidence>
<dbReference type="EMBL" id="CAJVCH010538075">
    <property type="protein sequence ID" value="CAG7825957.1"/>
    <property type="molecule type" value="Genomic_DNA"/>
</dbReference>
<feature type="compositionally biased region" description="Low complexity" evidence="3">
    <location>
        <begin position="1470"/>
        <end position="1487"/>
    </location>
</feature>
<evidence type="ECO:0000256" key="3">
    <source>
        <dbReference type="SAM" id="MobiDB-lite"/>
    </source>
</evidence>
<accession>A0A8J2PED0</accession>
<dbReference type="FunFam" id="3.30.70.270:FF:000020">
    <property type="entry name" value="Transposon Tf2-6 polyprotein-like Protein"/>
    <property type="match status" value="1"/>
</dbReference>
<dbReference type="Proteomes" id="UP000708208">
    <property type="component" value="Unassembled WGS sequence"/>
</dbReference>
<dbReference type="PROSITE" id="PS50994">
    <property type="entry name" value="INTEGRASE"/>
    <property type="match status" value="1"/>
</dbReference>
<dbReference type="InterPro" id="IPR041577">
    <property type="entry name" value="RT_RNaseH_2"/>
</dbReference>
<dbReference type="InterPro" id="IPR041588">
    <property type="entry name" value="Integrase_H2C2"/>
</dbReference>
<dbReference type="OrthoDB" id="6764494at2759"/>
<organism evidence="6 7">
    <name type="scientific">Allacma fusca</name>
    <dbReference type="NCBI Taxonomy" id="39272"/>
    <lineage>
        <taxon>Eukaryota</taxon>
        <taxon>Metazoa</taxon>
        <taxon>Ecdysozoa</taxon>
        <taxon>Arthropoda</taxon>
        <taxon>Hexapoda</taxon>
        <taxon>Collembola</taxon>
        <taxon>Symphypleona</taxon>
        <taxon>Sminthuridae</taxon>
        <taxon>Allacma</taxon>
    </lineage>
</organism>
<gene>
    <name evidence="6" type="ORF">AFUS01_LOCUS36034</name>
</gene>
<sequence length="1810" mass="211948">MMNCLRYLQHNNTPAGSLCHNSISIKKILYALKKNEISVPSEIKHIMISVGVAESRQHKFDSTEFHNDLKQVVRLFKEKFNVSNINLVLASPLFDRDNDLQYWKNLQEVNKYIFFVGKDVEYCSFFNLFSYFVQRKPLYKKEDKWFNYVIDGKITYTIKQDCYKRINKDGSANVYDWNFESYETIRWKLDSFYSTFQIPLFMPASPPPKLDDDVKDRLMERIDGKMVCNLNYQMEEIVSPVDLGSENKDIVPKIPIEFGDMKINALLDTGCSHVLVNESLYNTIVEKYPDYKRAEIDARGVSKQFKLASGKGHPKITKIAYLGFNFNDNRPKKNIYRIALLVTQDLNVDLILGRSIQRDFGMKLDMGANKVEAKDPATGIRFEIAFLDRQVRPIKFELDPKAEKKVAATKLIMMAEKDYEFKSSDDAESIDAIARQNEIDAAIADARVNPDAVGKLKKLLHQFPTVFRNKIGLCNKYTHKLRFKGGKMPEYIWTKTRPIPKRFEKAVQETIERWERDDKIVQQMSHYKLPLVFVDKGEQKVRVCIDGRPLNQYLEMHSTETSNINNMRFRFHGMKFFTILDFREGFMQVGLDESQHIVISFVVNGVTYCMKVVGFGTKDSLAAFVRALQIVLAGCEEFVACYVDDLVIFSRTLEEHLEHIRIVLQKIAEAGMTLNLRKSKWIRSEIKYLGLILSDKGTRPDPEKVQTVLNFEKPSNVNSMQQYLGLFQYYRMYISKIAEWCQPLYDMTKSKNDFKWTEERLTCFDKLKNELAKETLLIYPNFDEPFFVYTDASSKAIAGVVMQNQKIGKENVLLPIAFSSRILKSHERSYSIMELELLAIMYTFTKNYYMLRGFNIYLFTDNIAVTYMKRNDLLPNRVLKWQLYLENFNIEIRHIAGIDNNIADFLSRYSFHITDNERNYSIFLFDYDAPKSLLDDFRRLYFIQERDTNLMNLVRRKSNRVQYDSKLGLFTYRGNDEQWRIYVPEKLQRLLIGHYHYEYGHLGITKLIMVIRRHFDWPALTTQTYQLVSRCISCQRASRVHSRLKGPMKSIVASEFNEIVCTDVFGPVARSTAGTTFILVIEDLFTKFVRLYAMKRNITTTIIEKFNRWIAEFGKPRVILSDNGPQFASFMWRDHWNANDIAIRYTSRYTPSSNPAERVMSTIGSSIRKYIAENQRSWFRILPEIEKKMNYTENLTTRCIPFELVKKRIVPDPIVDTIKRRTLPPDLEDIARENTEKNRKQRVEYFDKTNTLTRLKIGDLVMAKKRITSNKEIGVSSKLSYQWHGPFKVIDNKYSNVYELELVDNPNFNGICPENHRHELRDSLIPAAMNDKKDFGVEGYYPDILVGSYRYPPITFVENLEICPIRHEIEKRLLNRPMAQALRSATIEKLVHKAKLFHFEYVQHFLLKDTVPYVKYELIPEYPEEFHLKNVIEPFATRNIVDTICYDEEIFTLPEIFDDLPVYEPIEIPESSSDSNSESSSSSSSESSDSDYEEQPMLRYNPRGDNHSGYQDAPEIIIDRELIPVRAYPHLEFDFPFSDEIHGSEKFSRIRQVQLALNEGSRYKWRICVPLYDGYARQSYEWPRFETEVFACQRHFNRVRHAIQTSEAGHELVFPTRWVYDDCQFSHHHIISVRVQICGKPVTALYDARLSASIISANLVQQLEEDTKKKLRQSCKEQVIFVPWKTAFKVTINSFVAGLPVCFNPDLDDVKHDRHFLNFYIDDRSADNHCILGRNFVLQYVHSILVEPKLKIMIRGPTETSRLRALKGQEYFPHIRQTGVVHTLQRLSIPALNEEFAHLHRYLRFEKLKM</sequence>
<dbReference type="Pfam" id="PF00078">
    <property type="entry name" value="RVT_1"/>
    <property type="match status" value="1"/>
</dbReference>
<evidence type="ECO:0000256" key="1">
    <source>
        <dbReference type="ARBA" id="ARBA00012493"/>
    </source>
</evidence>
<evidence type="ECO:0000313" key="7">
    <source>
        <dbReference type="Proteomes" id="UP000708208"/>
    </source>
</evidence>
<dbReference type="PANTHER" id="PTHR37984">
    <property type="entry name" value="PROTEIN CBG26694"/>
    <property type="match status" value="1"/>
</dbReference>
<dbReference type="InterPro" id="IPR001584">
    <property type="entry name" value="Integrase_cat-core"/>
</dbReference>
<dbReference type="InterPro" id="IPR050951">
    <property type="entry name" value="Retrovirus_Pol_polyprotein"/>
</dbReference>
<feature type="region of interest" description="Disordered" evidence="3">
    <location>
        <begin position="1468"/>
        <end position="1511"/>
    </location>
</feature>
<evidence type="ECO:0000259" key="5">
    <source>
        <dbReference type="PROSITE" id="PS50994"/>
    </source>
</evidence>
<keyword evidence="2" id="KW-0511">Multifunctional enzyme</keyword>
<feature type="domain" description="Integrase catalytic" evidence="5">
    <location>
        <begin position="1043"/>
        <end position="1209"/>
    </location>
</feature>
<keyword evidence="7" id="KW-1185">Reference proteome</keyword>